<dbReference type="EnsemblMetazoa" id="CJA14843.1">
    <property type="protein sequence ID" value="CJA14843.1"/>
    <property type="gene ID" value="WBGene00134047"/>
</dbReference>
<dbReference type="Proteomes" id="UP000005237">
    <property type="component" value="Unassembled WGS sequence"/>
</dbReference>
<name>A0A8R1I4C7_CAEJA</name>
<evidence type="ECO:0000313" key="3">
    <source>
        <dbReference type="Proteomes" id="UP000005237"/>
    </source>
</evidence>
<keyword evidence="1" id="KW-0732">Signal</keyword>
<keyword evidence="3" id="KW-1185">Reference proteome</keyword>
<reference evidence="2" key="2">
    <citation type="submission" date="2022-06" db="UniProtKB">
        <authorList>
            <consortium name="EnsemblMetazoa"/>
        </authorList>
    </citation>
    <scope>IDENTIFICATION</scope>
    <source>
        <strain evidence="2">DF5081</strain>
    </source>
</reference>
<feature type="chain" id="PRO_5035762117" evidence="1">
    <location>
        <begin position="24"/>
        <end position="104"/>
    </location>
</feature>
<feature type="signal peptide" evidence="1">
    <location>
        <begin position="1"/>
        <end position="23"/>
    </location>
</feature>
<accession>A0A8R1I4C7</accession>
<dbReference type="AlphaFoldDB" id="A0A8R1I4C7"/>
<protein>
    <submittedName>
        <fullName evidence="2">Uncharacterized protein</fullName>
    </submittedName>
</protein>
<reference evidence="3" key="1">
    <citation type="submission" date="2010-08" db="EMBL/GenBank/DDBJ databases">
        <authorList>
            <consortium name="Caenorhabditis japonica Sequencing Consortium"/>
            <person name="Wilson R.K."/>
        </authorList>
    </citation>
    <scope>NUCLEOTIDE SEQUENCE [LARGE SCALE GENOMIC DNA]</scope>
    <source>
        <strain evidence="3">DF5081</strain>
    </source>
</reference>
<organism evidence="2 3">
    <name type="scientific">Caenorhabditis japonica</name>
    <dbReference type="NCBI Taxonomy" id="281687"/>
    <lineage>
        <taxon>Eukaryota</taxon>
        <taxon>Metazoa</taxon>
        <taxon>Ecdysozoa</taxon>
        <taxon>Nematoda</taxon>
        <taxon>Chromadorea</taxon>
        <taxon>Rhabditida</taxon>
        <taxon>Rhabditina</taxon>
        <taxon>Rhabditomorpha</taxon>
        <taxon>Rhabditoidea</taxon>
        <taxon>Rhabditidae</taxon>
        <taxon>Peloderinae</taxon>
        <taxon>Caenorhabditis</taxon>
    </lineage>
</organism>
<evidence type="ECO:0000256" key="1">
    <source>
        <dbReference type="SAM" id="SignalP"/>
    </source>
</evidence>
<sequence>MQCFSELFIAIFALIFCFSSVFAVPLEKKADISRFTSAINSAGRLRYGKRSDPVTIWEENSPSVEEYISPEEGRYPYALIKRALNTDSLVASLNAAERLRFGRK</sequence>
<proteinExistence type="predicted"/>
<evidence type="ECO:0000313" key="2">
    <source>
        <dbReference type="EnsemblMetazoa" id="CJA14843.1"/>
    </source>
</evidence>